<organism evidence="2 3">
    <name type="scientific">Parathalassolituus penaei</name>
    <dbReference type="NCBI Taxonomy" id="2997323"/>
    <lineage>
        <taxon>Bacteria</taxon>
        <taxon>Pseudomonadati</taxon>
        <taxon>Pseudomonadota</taxon>
        <taxon>Gammaproteobacteria</taxon>
        <taxon>Oceanospirillales</taxon>
        <taxon>Oceanospirillaceae</taxon>
        <taxon>Parathalassolituus</taxon>
    </lineage>
</organism>
<gene>
    <name evidence="2" type="ORF">OUO13_07830</name>
</gene>
<dbReference type="PROSITE" id="PS51257">
    <property type="entry name" value="PROKAR_LIPOPROTEIN"/>
    <property type="match status" value="1"/>
</dbReference>
<dbReference type="Proteomes" id="UP001150830">
    <property type="component" value="Unassembled WGS sequence"/>
</dbReference>
<dbReference type="InterPro" id="IPR032710">
    <property type="entry name" value="NTF2-like_dom_sf"/>
</dbReference>
<dbReference type="Gene3D" id="3.10.450.50">
    <property type="match status" value="1"/>
</dbReference>
<dbReference type="Pfam" id="PF07366">
    <property type="entry name" value="SnoaL"/>
    <property type="match status" value="1"/>
</dbReference>
<protein>
    <submittedName>
        <fullName evidence="2">Ester cyclase</fullName>
    </submittedName>
</protein>
<dbReference type="PANTHER" id="PTHR38436:SF1">
    <property type="entry name" value="ESTER CYCLASE"/>
    <property type="match status" value="1"/>
</dbReference>
<proteinExistence type="predicted"/>
<evidence type="ECO:0000256" key="1">
    <source>
        <dbReference type="SAM" id="SignalP"/>
    </source>
</evidence>
<sequence length="193" mass="21677">MNKLIRNFTALGATTLLATALTACGSDDDHHSSQVDPVKAALESYQAQEQLVNEHLTKFDDLDFNVFTGEQWDRLQESHAENILVHWPDGHTTEGLDTHITDLRGFFVWAPDTRIETHPIRIGQGDYTGVVGVIEGTFTLPMPIGNDQYIQPTGQAFKLSMVTIGHWTSDGVMDEEWLFWDNQAFYQQIGLGQ</sequence>
<dbReference type="PANTHER" id="PTHR38436">
    <property type="entry name" value="POLYKETIDE CYCLASE SNOAL-LIKE DOMAIN"/>
    <property type="match status" value="1"/>
</dbReference>
<comment type="caution">
    <text evidence="2">The sequence shown here is derived from an EMBL/GenBank/DDBJ whole genome shotgun (WGS) entry which is preliminary data.</text>
</comment>
<feature type="signal peptide" evidence="1">
    <location>
        <begin position="1"/>
        <end position="25"/>
    </location>
</feature>
<dbReference type="EMBL" id="JAPNOA010000022">
    <property type="protein sequence ID" value="MCY0965092.1"/>
    <property type="molecule type" value="Genomic_DNA"/>
</dbReference>
<keyword evidence="3" id="KW-1185">Reference proteome</keyword>
<evidence type="ECO:0000313" key="2">
    <source>
        <dbReference type="EMBL" id="MCY0965092.1"/>
    </source>
</evidence>
<dbReference type="GO" id="GO:0030638">
    <property type="term" value="P:polyketide metabolic process"/>
    <property type="evidence" value="ECO:0007669"/>
    <property type="project" value="InterPro"/>
</dbReference>
<evidence type="ECO:0000313" key="3">
    <source>
        <dbReference type="Proteomes" id="UP001150830"/>
    </source>
</evidence>
<dbReference type="InterPro" id="IPR009959">
    <property type="entry name" value="Cyclase_SnoaL-like"/>
</dbReference>
<dbReference type="RefSeq" id="WP_283173309.1">
    <property type="nucleotide sequence ID" value="NZ_JAPNOA010000022.1"/>
</dbReference>
<feature type="chain" id="PRO_5040937129" evidence="1">
    <location>
        <begin position="26"/>
        <end position="193"/>
    </location>
</feature>
<dbReference type="AlphaFoldDB" id="A0A9X3IRC1"/>
<name>A0A9X3IRC1_9GAMM</name>
<dbReference type="SUPFAM" id="SSF54427">
    <property type="entry name" value="NTF2-like"/>
    <property type="match status" value="1"/>
</dbReference>
<keyword evidence="1" id="KW-0732">Signal</keyword>
<accession>A0A9X3IRC1</accession>
<reference evidence="2" key="1">
    <citation type="submission" date="2022-11" db="EMBL/GenBank/DDBJ databases">
        <title>Parathalassolutuus dongxingensis gen. nov., sp. nov., a novel member of family Oceanospirillaceae isolated from a coastal shrimp pond in Guangxi, China.</title>
        <authorList>
            <person name="Chen H."/>
        </authorList>
    </citation>
    <scope>NUCLEOTIDE SEQUENCE</scope>
    <source>
        <strain evidence="2">G-43</strain>
    </source>
</reference>